<dbReference type="Proteomes" id="UP000179069">
    <property type="component" value="Unassembled WGS sequence"/>
</dbReference>
<keyword evidence="1" id="KW-1133">Transmembrane helix</keyword>
<dbReference type="EMBL" id="MHCI01000020">
    <property type="protein sequence ID" value="OGY16076.1"/>
    <property type="molecule type" value="Genomic_DNA"/>
</dbReference>
<comment type="caution">
    <text evidence="2">The sequence shown here is derived from an EMBL/GenBank/DDBJ whole genome shotgun (WGS) entry which is preliminary data.</text>
</comment>
<gene>
    <name evidence="2" type="ORF">A2785_02805</name>
</gene>
<keyword evidence="1" id="KW-0812">Transmembrane</keyword>
<organism evidence="2 3">
    <name type="scientific">Candidatus Chisholmbacteria bacterium RIFCSPHIGHO2_01_FULL_49_18</name>
    <dbReference type="NCBI Taxonomy" id="1797590"/>
    <lineage>
        <taxon>Bacteria</taxon>
        <taxon>Candidatus Chisholmiibacteriota</taxon>
    </lineage>
</organism>
<evidence type="ECO:0000313" key="2">
    <source>
        <dbReference type="EMBL" id="OGY16076.1"/>
    </source>
</evidence>
<protein>
    <submittedName>
        <fullName evidence="2">Uncharacterized protein</fullName>
    </submittedName>
</protein>
<accession>A0A1G1VL20</accession>
<name>A0A1G1VL20_9BACT</name>
<dbReference type="AlphaFoldDB" id="A0A1G1VL20"/>
<evidence type="ECO:0000256" key="1">
    <source>
        <dbReference type="SAM" id="Phobius"/>
    </source>
</evidence>
<feature type="transmembrane region" description="Helical" evidence="1">
    <location>
        <begin position="130"/>
        <end position="149"/>
    </location>
</feature>
<reference evidence="2 3" key="1">
    <citation type="journal article" date="2016" name="Nat. Commun.">
        <title>Thousands of microbial genomes shed light on interconnected biogeochemical processes in an aquifer system.</title>
        <authorList>
            <person name="Anantharaman K."/>
            <person name="Brown C.T."/>
            <person name="Hug L.A."/>
            <person name="Sharon I."/>
            <person name="Castelle C.J."/>
            <person name="Probst A.J."/>
            <person name="Thomas B.C."/>
            <person name="Singh A."/>
            <person name="Wilkins M.J."/>
            <person name="Karaoz U."/>
            <person name="Brodie E.L."/>
            <person name="Williams K.H."/>
            <person name="Hubbard S.S."/>
            <person name="Banfield J.F."/>
        </authorList>
    </citation>
    <scope>NUCLEOTIDE SEQUENCE [LARGE SCALE GENOMIC DNA]</scope>
</reference>
<feature type="transmembrane region" description="Helical" evidence="1">
    <location>
        <begin position="195"/>
        <end position="213"/>
    </location>
</feature>
<sequence>MKFSKSIEIKASVCKLSGLLSIAKHIKSIYNKEKDISDQPEFKLERLTGENISFNSIQEFEKFLHSSITSIRGFNLSYWGKSIKIEFQASRESKNLIADITSTKEGNILTTERRVKEVFEEKSWNNYSAVVFYILYFFLYLVILSSLAIKFNISMNIITPLFYLSILPPIWLEPRFSSLYPGLVITHEHGSSGRILKRDVWFLLLILVIPYLINRF</sequence>
<proteinExistence type="predicted"/>
<keyword evidence="1" id="KW-0472">Membrane</keyword>
<evidence type="ECO:0000313" key="3">
    <source>
        <dbReference type="Proteomes" id="UP000179069"/>
    </source>
</evidence>